<sequence length="229" mass="25516">MSVRDAVNTIKLGVTGVYMVKRQTYRYQDQKYKDIPWCSAVLTAINVVIFLICEFTGDWLYDEGQFSVLYLTHSREYYRLVTSMFLHADIGHLVNNMILLYFGGEIVEKTIGSFRYLALFFISGICGNLLSAVYELTTGNFYYSFGASGAVFGLIGGLLYLVITKKGRAAQISIQRMLLMIIFSLYSGFRSVMVNNAAHLGGLISGFLLTFLLCHIGRSIGHGGGGYGY</sequence>
<dbReference type="Proteomes" id="UP000260812">
    <property type="component" value="Unassembled WGS sequence"/>
</dbReference>
<dbReference type="Proteomes" id="UP000261166">
    <property type="component" value="Unassembled WGS sequence"/>
</dbReference>
<evidence type="ECO:0000256" key="7">
    <source>
        <dbReference type="SAM" id="Phobius"/>
    </source>
</evidence>
<comment type="caution">
    <text evidence="10">The sequence shown here is derived from an EMBL/GenBank/DDBJ whole genome shotgun (WGS) entry which is preliminary data.</text>
</comment>
<name>A0A3E3IX41_9FIRM</name>
<dbReference type="GO" id="GO:0006508">
    <property type="term" value="P:proteolysis"/>
    <property type="evidence" value="ECO:0007669"/>
    <property type="project" value="UniProtKB-KW"/>
</dbReference>
<dbReference type="InterPro" id="IPR035952">
    <property type="entry name" value="Rhomboid-like_sf"/>
</dbReference>
<dbReference type="InterPro" id="IPR022764">
    <property type="entry name" value="Peptidase_S54_rhomboid_dom"/>
</dbReference>
<keyword evidence="10" id="KW-0645">Protease</keyword>
<evidence type="ECO:0000256" key="4">
    <source>
        <dbReference type="ARBA" id="ARBA00022801"/>
    </source>
</evidence>
<feature type="domain" description="Peptidase S54 rhomboid" evidence="8">
    <location>
        <begin position="75"/>
        <end position="215"/>
    </location>
</feature>
<dbReference type="RefSeq" id="WP_021635567.1">
    <property type="nucleotide sequence ID" value="NZ_CAMAZV010000034.1"/>
</dbReference>
<dbReference type="EMBL" id="QVLU01000009">
    <property type="protein sequence ID" value="RGE71652.1"/>
    <property type="molecule type" value="Genomic_DNA"/>
</dbReference>
<dbReference type="SUPFAM" id="SSF144091">
    <property type="entry name" value="Rhomboid-like"/>
    <property type="match status" value="1"/>
</dbReference>
<dbReference type="OrthoDB" id="9813074at2"/>
<keyword evidence="4" id="KW-0378">Hydrolase</keyword>
<dbReference type="Pfam" id="PF01694">
    <property type="entry name" value="Rhomboid"/>
    <property type="match status" value="1"/>
</dbReference>
<dbReference type="AlphaFoldDB" id="A0A3E3IX41"/>
<comment type="subcellular location">
    <subcellularLocation>
        <location evidence="1">Membrane</location>
        <topology evidence="1">Multi-pass membrane protein</topology>
    </subcellularLocation>
</comment>
<evidence type="ECO:0000313" key="9">
    <source>
        <dbReference type="EMBL" id="RGE64942.1"/>
    </source>
</evidence>
<proteinExistence type="inferred from homology"/>
<keyword evidence="3 7" id="KW-0812">Transmembrane</keyword>
<feature type="transmembrane region" description="Helical" evidence="7">
    <location>
        <begin position="198"/>
        <end position="216"/>
    </location>
</feature>
<dbReference type="InterPro" id="IPR050925">
    <property type="entry name" value="Rhomboid_protease_S54"/>
</dbReference>
<evidence type="ECO:0000256" key="3">
    <source>
        <dbReference type="ARBA" id="ARBA00022692"/>
    </source>
</evidence>
<keyword evidence="11" id="KW-1185">Reference proteome</keyword>
<feature type="transmembrane region" description="Helical" evidence="7">
    <location>
        <begin position="35"/>
        <end position="57"/>
    </location>
</feature>
<feature type="transmembrane region" description="Helical" evidence="7">
    <location>
        <begin position="77"/>
        <end position="102"/>
    </location>
</feature>
<dbReference type="Gene3D" id="1.20.1540.10">
    <property type="entry name" value="Rhomboid-like"/>
    <property type="match status" value="1"/>
</dbReference>
<keyword evidence="6 7" id="KW-0472">Membrane</keyword>
<gene>
    <name evidence="10" type="ORF">DWY69_11440</name>
    <name evidence="9" type="ORF">DXC51_01000</name>
</gene>
<evidence type="ECO:0000313" key="11">
    <source>
        <dbReference type="Proteomes" id="UP000260812"/>
    </source>
</evidence>
<feature type="transmembrane region" description="Helical" evidence="7">
    <location>
        <begin position="174"/>
        <end position="192"/>
    </location>
</feature>
<evidence type="ECO:0000256" key="6">
    <source>
        <dbReference type="ARBA" id="ARBA00023136"/>
    </source>
</evidence>
<evidence type="ECO:0000313" key="10">
    <source>
        <dbReference type="EMBL" id="RGE71652.1"/>
    </source>
</evidence>
<dbReference type="GO" id="GO:0016020">
    <property type="term" value="C:membrane"/>
    <property type="evidence" value="ECO:0007669"/>
    <property type="project" value="UniProtKB-SubCell"/>
</dbReference>
<evidence type="ECO:0000259" key="8">
    <source>
        <dbReference type="Pfam" id="PF01694"/>
    </source>
</evidence>
<feature type="transmembrane region" description="Helical" evidence="7">
    <location>
        <begin position="114"/>
        <end position="134"/>
    </location>
</feature>
<accession>A0A3E3IX41</accession>
<keyword evidence="5 7" id="KW-1133">Transmembrane helix</keyword>
<dbReference type="PANTHER" id="PTHR43731:SF14">
    <property type="entry name" value="PRESENILIN-ASSOCIATED RHOMBOID-LIKE PROTEIN, MITOCHONDRIAL"/>
    <property type="match status" value="1"/>
</dbReference>
<evidence type="ECO:0000256" key="5">
    <source>
        <dbReference type="ARBA" id="ARBA00022989"/>
    </source>
</evidence>
<dbReference type="PANTHER" id="PTHR43731">
    <property type="entry name" value="RHOMBOID PROTEASE"/>
    <property type="match status" value="1"/>
</dbReference>
<organism evidence="10 12">
    <name type="scientific">Eisenbergiella massiliensis</name>
    <dbReference type="NCBI Taxonomy" id="1720294"/>
    <lineage>
        <taxon>Bacteria</taxon>
        <taxon>Bacillati</taxon>
        <taxon>Bacillota</taxon>
        <taxon>Clostridia</taxon>
        <taxon>Lachnospirales</taxon>
        <taxon>Lachnospiraceae</taxon>
        <taxon>Eisenbergiella</taxon>
    </lineage>
</organism>
<evidence type="ECO:0000256" key="2">
    <source>
        <dbReference type="ARBA" id="ARBA00009045"/>
    </source>
</evidence>
<comment type="similarity">
    <text evidence="2">Belongs to the peptidase S54 family.</text>
</comment>
<dbReference type="GO" id="GO:0004252">
    <property type="term" value="F:serine-type endopeptidase activity"/>
    <property type="evidence" value="ECO:0007669"/>
    <property type="project" value="InterPro"/>
</dbReference>
<evidence type="ECO:0000256" key="1">
    <source>
        <dbReference type="ARBA" id="ARBA00004141"/>
    </source>
</evidence>
<feature type="transmembrane region" description="Helical" evidence="7">
    <location>
        <begin position="140"/>
        <end position="162"/>
    </location>
</feature>
<evidence type="ECO:0000313" key="12">
    <source>
        <dbReference type="Proteomes" id="UP000261166"/>
    </source>
</evidence>
<reference evidence="10 12" key="1">
    <citation type="submission" date="2018-08" db="EMBL/GenBank/DDBJ databases">
        <title>A genome reference for cultivated species of the human gut microbiota.</title>
        <authorList>
            <person name="Zou Y."/>
            <person name="Xue W."/>
            <person name="Luo G."/>
        </authorList>
    </citation>
    <scope>NUCLEOTIDE SEQUENCE [LARGE SCALE GENOMIC DNA]</scope>
    <source>
        <strain evidence="10 12">AF26-4BH</strain>
        <strain evidence="9">TF05-5AC</strain>
    </source>
</reference>
<dbReference type="EMBL" id="QVLV01000001">
    <property type="protein sequence ID" value="RGE64942.1"/>
    <property type="molecule type" value="Genomic_DNA"/>
</dbReference>
<protein>
    <submittedName>
        <fullName evidence="10">Rhomboid family intramembrane serine protease</fullName>
    </submittedName>
</protein>